<dbReference type="WBParaSite" id="Hba_09884">
    <property type="protein sequence ID" value="Hba_09884"/>
    <property type="gene ID" value="Hba_09884"/>
</dbReference>
<organism evidence="1 2">
    <name type="scientific">Heterorhabditis bacteriophora</name>
    <name type="common">Entomopathogenic nematode worm</name>
    <dbReference type="NCBI Taxonomy" id="37862"/>
    <lineage>
        <taxon>Eukaryota</taxon>
        <taxon>Metazoa</taxon>
        <taxon>Ecdysozoa</taxon>
        <taxon>Nematoda</taxon>
        <taxon>Chromadorea</taxon>
        <taxon>Rhabditida</taxon>
        <taxon>Rhabditina</taxon>
        <taxon>Rhabditomorpha</taxon>
        <taxon>Strongyloidea</taxon>
        <taxon>Heterorhabditidae</taxon>
        <taxon>Heterorhabditis</taxon>
    </lineage>
</organism>
<name>A0A1I7WXH6_HETBA</name>
<dbReference type="PANTHER" id="PTHR12904">
    <property type="match status" value="1"/>
</dbReference>
<dbReference type="AlphaFoldDB" id="A0A1I7WXH6"/>
<evidence type="ECO:0000313" key="2">
    <source>
        <dbReference type="WBParaSite" id="Hba_09884"/>
    </source>
</evidence>
<dbReference type="GO" id="GO:0031462">
    <property type="term" value="C:Cul2-RING ubiquitin ligase complex"/>
    <property type="evidence" value="ECO:0007669"/>
    <property type="project" value="TreeGrafter"/>
</dbReference>
<protein>
    <submittedName>
        <fullName evidence="2">Leucine-rich repeat-containing protein 29</fullName>
    </submittedName>
</protein>
<dbReference type="Gene3D" id="3.80.10.10">
    <property type="entry name" value="Ribonuclease Inhibitor"/>
    <property type="match status" value="1"/>
</dbReference>
<sequence>MSNVNFSSSHRRYYKPSIIVHLGISVTVGDLVLMMVDVHAGCSPRSLLEASALRMAVLIGNGLKIYTHIWRYYKCSGSTLILDSTKFDVAVFIRECINDVTLKTLKHLNISGSDKITAIKALSQFSSLESLSVSGRPICQAALSVVRFLPRLKILDISNTCIADISSLTGLKNLQALFMHNLRIRSGCVTKTFQSLTGLRVLDISKEVTDYGSDRCLPGILSTPLDGHSYIVPVSRNVQIINCATRSQAVMALNEYWNTDRDAFTAHALHCVYYMLQSSYDDFSREEVGSCIRVVCDAMKKHLQNLGVQMAGSACLYHLCK</sequence>
<dbReference type="PANTHER" id="PTHR12904:SF22">
    <property type="entry name" value="ZYG-11 FAMILY MEMBER B, CELL CYCLE REGULATOR"/>
    <property type="match status" value="1"/>
</dbReference>
<keyword evidence="1" id="KW-1185">Reference proteome</keyword>
<reference evidence="2" key="1">
    <citation type="submission" date="2016-11" db="UniProtKB">
        <authorList>
            <consortium name="WormBaseParasite"/>
        </authorList>
    </citation>
    <scope>IDENTIFICATION</scope>
</reference>
<dbReference type="Proteomes" id="UP000095283">
    <property type="component" value="Unplaced"/>
</dbReference>
<dbReference type="PROSITE" id="PS51450">
    <property type="entry name" value="LRR"/>
    <property type="match status" value="1"/>
</dbReference>
<evidence type="ECO:0000313" key="1">
    <source>
        <dbReference type="Proteomes" id="UP000095283"/>
    </source>
</evidence>
<dbReference type="InterPro" id="IPR032675">
    <property type="entry name" value="LRR_dom_sf"/>
</dbReference>
<dbReference type="InterPro" id="IPR001611">
    <property type="entry name" value="Leu-rich_rpt"/>
</dbReference>
<dbReference type="InterPro" id="IPR051341">
    <property type="entry name" value="Zyg-11_UBL_adapter"/>
</dbReference>
<accession>A0A1I7WXH6</accession>
<proteinExistence type="predicted"/>
<dbReference type="SUPFAM" id="SSF52058">
    <property type="entry name" value="L domain-like"/>
    <property type="match status" value="1"/>
</dbReference>